<feature type="compositionally biased region" description="Polar residues" evidence="5">
    <location>
        <begin position="600"/>
        <end position="622"/>
    </location>
</feature>
<dbReference type="PANTHER" id="PTHR46641">
    <property type="entry name" value="FMRFAMIDE RECEPTOR-RELATED"/>
    <property type="match status" value="1"/>
</dbReference>
<dbReference type="Pfam" id="PF10324">
    <property type="entry name" value="7TM_GPCR_Srw"/>
    <property type="match status" value="1"/>
</dbReference>
<feature type="region of interest" description="Disordered" evidence="5">
    <location>
        <begin position="598"/>
        <end position="622"/>
    </location>
</feature>
<comment type="caution">
    <text evidence="8">The sequence shown here is derived from an EMBL/GenBank/DDBJ whole genome shotgun (WGS) entry which is preliminary data.</text>
</comment>
<dbReference type="EMBL" id="JALJAT010000001">
    <property type="protein sequence ID" value="KAK4475942.1"/>
    <property type="molecule type" value="Genomic_DNA"/>
</dbReference>
<feature type="transmembrane region" description="Helical" evidence="6">
    <location>
        <begin position="204"/>
        <end position="228"/>
    </location>
</feature>
<name>A0AAE1ZM97_SCHME</name>
<reference evidence="8" key="1">
    <citation type="submission" date="2022-04" db="EMBL/GenBank/DDBJ databases">
        <authorList>
            <person name="Xu L."/>
            <person name="Lv Z."/>
        </authorList>
    </citation>
    <scope>NUCLEOTIDE SEQUENCE</scope>
    <source>
        <strain evidence="8">LV_2022a</strain>
    </source>
</reference>
<protein>
    <recommendedName>
        <fullName evidence="7">G-protein coupled receptors family 1 profile domain-containing protein</fullName>
    </recommendedName>
</protein>
<feature type="transmembrane region" description="Helical" evidence="6">
    <location>
        <begin position="83"/>
        <end position="106"/>
    </location>
</feature>
<sequence length="775" mass="88331">MSFALRSSTSENILHLILVQMIMFSIASNSSISTSNNTENQSDLILSINSTVFVKINKQPTKSGESIANTTDSFEWARIQFTILPILSLLIGCIGIIGNCLNFLVLHAYPTSQVTFGGECTARVNLLGLALADFLVCLTSLPLGYVQRRYTSHNFMLYYTIYGPGLVTYFLTVSVWMVLLMSIVRYLVVCRPLSSRAFLTSRHMLYIIAMLYLLALIFHIPSFLTYTYSEEKVSHRRILNFTVQQAEQHIYRKNYSTNTNRASFNKTEKNNPITIFVIEREIWNTDSIRIAYTVSQIILTNIGPFIGVVITNVSVIRACRQSDACRKSYTYDSHKAFEKCINNNVTQDHSSTQIRLQKRYLQYFQRDQNNTHQQHIGTSSWRTNSQGKVSAQRIQQRATNRVTPLLLAVIIAFLLFTAPFGIVHFVCLQVMSEMGSLVRHDKNARILYMTLNLTVEWTNVIQLLGCASNFFLYFLVSTTFRRTTRRLFQRFYRNAREYKCPNILHVLCLDTKDDFSWNSDTRTNELRRKLADNLDQQLHPKIVSASNCQHIENQGKVGHSANCNNNQITISNNSSNGSDKRIRNPVKLQFYRLNRKRSKSTQSQTINNQCPNTRNRFGNINDDSVRIHTSPVPCINSSMSDIISCNCVSFHQVHFKYLMNTSILASSLRGLTICPECAHVIGGYASLPESKSCFLKPCSSTSSKNDAQRSNNTAINIKEILGEVQTTSDNKNCYRYSRNLHYQVNNADKITVKNDNVNNEQINGFYTSSVQSDLN</sequence>
<feature type="transmembrane region" description="Helical" evidence="6">
    <location>
        <begin position="405"/>
        <end position="431"/>
    </location>
</feature>
<dbReference type="SUPFAM" id="SSF81321">
    <property type="entry name" value="Family A G protein-coupled receptor-like"/>
    <property type="match status" value="1"/>
</dbReference>
<dbReference type="GO" id="GO:0016020">
    <property type="term" value="C:membrane"/>
    <property type="evidence" value="ECO:0007669"/>
    <property type="project" value="UniProtKB-SubCell"/>
</dbReference>
<evidence type="ECO:0000256" key="3">
    <source>
        <dbReference type="ARBA" id="ARBA00022989"/>
    </source>
</evidence>
<dbReference type="GO" id="GO:0008528">
    <property type="term" value="F:G protein-coupled peptide receptor activity"/>
    <property type="evidence" value="ECO:0007669"/>
    <property type="project" value="InterPro"/>
</dbReference>
<evidence type="ECO:0000313" key="9">
    <source>
        <dbReference type="Proteomes" id="UP001292079"/>
    </source>
</evidence>
<dbReference type="CDD" id="cd14978">
    <property type="entry name" value="7tmA_FMRFamide_R-like"/>
    <property type="match status" value="1"/>
</dbReference>
<evidence type="ECO:0000256" key="2">
    <source>
        <dbReference type="ARBA" id="ARBA00022692"/>
    </source>
</evidence>
<dbReference type="PROSITE" id="PS50262">
    <property type="entry name" value="G_PROTEIN_RECEP_F1_2"/>
    <property type="match status" value="1"/>
</dbReference>
<gene>
    <name evidence="8" type="ORF">MN116_001182</name>
</gene>
<dbReference type="PRINTS" id="PR00237">
    <property type="entry name" value="GPCRRHODOPSN"/>
</dbReference>
<keyword evidence="2 6" id="KW-0812">Transmembrane</keyword>
<evidence type="ECO:0000256" key="5">
    <source>
        <dbReference type="SAM" id="MobiDB-lite"/>
    </source>
</evidence>
<keyword evidence="9" id="KW-1185">Reference proteome</keyword>
<dbReference type="InterPro" id="IPR052954">
    <property type="entry name" value="GPCR-Ligand_Int"/>
</dbReference>
<evidence type="ECO:0000256" key="4">
    <source>
        <dbReference type="ARBA" id="ARBA00023136"/>
    </source>
</evidence>
<reference evidence="8" key="2">
    <citation type="journal article" date="2023" name="Infect Dis Poverty">
        <title>Chromosome-scale genome of the human blood fluke Schistosoma mekongi and its implications for public health.</title>
        <authorList>
            <person name="Zhou M."/>
            <person name="Xu L."/>
            <person name="Xu D."/>
            <person name="Chen W."/>
            <person name="Khan J."/>
            <person name="Hu Y."/>
            <person name="Huang H."/>
            <person name="Wei H."/>
            <person name="Zhang Y."/>
            <person name="Chusongsang P."/>
            <person name="Tanasarnprasert K."/>
            <person name="Hu X."/>
            <person name="Limpanont Y."/>
            <person name="Lv Z."/>
        </authorList>
    </citation>
    <scope>NUCLEOTIDE SEQUENCE</scope>
    <source>
        <strain evidence="8">LV_2022a</strain>
    </source>
</reference>
<dbReference type="InterPro" id="IPR017452">
    <property type="entry name" value="GPCR_Rhodpsn_7TM"/>
</dbReference>
<feature type="transmembrane region" description="Helical" evidence="6">
    <location>
        <begin position="457"/>
        <end position="476"/>
    </location>
</feature>
<dbReference type="Proteomes" id="UP001292079">
    <property type="component" value="Unassembled WGS sequence"/>
</dbReference>
<dbReference type="Pfam" id="PF00001">
    <property type="entry name" value="7tm_1"/>
    <property type="match status" value="1"/>
</dbReference>
<proteinExistence type="predicted"/>
<comment type="subcellular location">
    <subcellularLocation>
        <location evidence="1">Membrane</location>
    </subcellularLocation>
</comment>
<feature type="transmembrane region" description="Helical" evidence="6">
    <location>
        <begin position="157"/>
        <end position="184"/>
    </location>
</feature>
<organism evidence="8 9">
    <name type="scientific">Schistosoma mekongi</name>
    <name type="common">Parasitic worm</name>
    <dbReference type="NCBI Taxonomy" id="38744"/>
    <lineage>
        <taxon>Eukaryota</taxon>
        <taxon>Metazoa</taxon>
        <taxon>Spiralia</taxon>
        <taxon>Lophotrochozoa</taxon>
        <taxon>Platyhelminthes</taxon>
        <taxon>Trematoda</taxon>
        <taxon>Digenea</taxon>
        <taxon>Strigeidida</taxon>
        <taxon>Schistosomatoidea</taxon>
        <taxon>Schistosomatidae</taxon>
        <taxon>Schistosoma</taxon>
    </lineage>
</organism>
<dbReference type="PANTHER" id="PTHR46641:SF2">
    <property type="entry name" value="FMRFAMIDE RECEPTOR"/>
    <property type="match status" value="1"/>
</dbReference>
<dbReference type="Gene3D" id="1.20.1070.10">
    <property type="entry name" value="Rhodopsin 7-helix transmembrane proteins"/>
    <property type="match status" value="1"/>
</dbReference>
<evidence type="ECO:0000313" key="8">
    <source>
        <dbReference type="EMBL" id="KAK4475942.1"/>
    </source>
</evidence>
<feature type="transmembrane region" description="Helical" evidence="6">
    <location>
        <begin position="126"/>
        <end position="145"/>
    </location>
</feature>
<keyword evidence="3 6" id="KW-1133">Transmembrane helix</keyword>
<evidence type="ECO:0000259" key="7">
    <source>
        <dbReference type="PROSITE" id="PS50262"/>
    </source>
</evidence>
<dbReference type="AlphaFoldDB" id="A0AAE1ZM97"/>
<accession>A0AAE1ZM97</accession>
<feature type="transmembrane region" description="Helical" evidence="6">
    <location>
        <begin position="12"/>
        <end position="32"/>
    </location>
</feature>
<evidence type="ECO:0000256" key="1">
    <source>
        <dbReference type="ARBA" id="ARBA00004370"/>
    </source>
</evidence>
<feature type="domain" description="G-protein coupled receptors family 1 profile" evidence="7">
    <location>
        <begin position="98"/>
        <end position="473"/>
    </location>
</feature>
<evidence type="ECO:0000256" key="6">
    <source>
        <dbReference type="SAM" id="Phobius"/>
    </source>
</evidence>
<dbReference type="InterPro" id="IPR000276">
    <property type="entry name" value="GPCR_Rhodpsn"/>
</dbReference>
<dbReference type="InterPro" id="IPR019427">
    <property type="entry name" value="7TM_GPCR_serpentine_rcpt_Srw"/>
</dbReference>
<keyword evidence="4 6" id="KW-0472">Membrane</keyword>